<gene>
    <name evidence="1" type="ORF">C2857_007792</name>
</gene>
<keyword evidence="2" id="KW-1185">Reference proteome</keyword>
<dbReference type="AlphaFoldDB" id="A0A7S9KMS5"/>
<organism evidence="1 2">
    <name type="scientific">Epichloe festucae (strain Fl1)</name>
    <dbReference type="NCBI Taxonomy" id="877507"/>
    <lineage>
        <taxon>Eukaryota</taxon>
        <taxon>Fungi</taxon>
        <taxon>Dikarya</taxon>
        <taxon>Ascomycota</taxon>
        <taxon>Pezizomycotina</taxon>
        <taxon>Sordariomycetes</taxon>
        <taxon>Hypocreomycetidae</taxon>
        <taxon>Hypocreales</taxon>
        <taxon>Clavicipitaceae</taxon>
        <taxon>Epichloe</taxon>
    </lineage>
</organism>
<dbReference type="Proteomes" id="UP000594364">
    <property type="component" value="Chromosome 1"/>
</dbReference>
<accession>A0A7S9KMS5</accession>
<dbReference type="EMBL" id="CP031385">
    <property type="protein sequence ID" value="QPG95184.1"/>
    <property type="molecule type" value="Genomic_DNA"/>
</dbReference>
<protein>
    <submittedName>
        <fullName evidence="1">Uncharacterized protein</fullName>
    </submittedName>
</protein>
<reference evidence="1 2" key="1">
    <citation type="journal article" date="2018" name="PLoS Genet.">
        <title>Repeat elements organise 3D genome structure and mediate transcription in the filamentous fungus Epichloe festucae.</title>
        <authorList>
            <person name="Winter D.J."/>
            <person name="Ganley A.R.D."/>
            <person name="Young C.A."/>
            <person name="Liachko I."/>
            <person name="Schardl C.L."/>
            <person name="Dupont P.Y."/>
            <person name="Berry D."/>
            <person name="Ram A."/>
            <person name="Scott B."/>
            <person name="Cox M.P."/>
        </authorList>
    </citation>
    <scope>NUCLEOTIDE SEQUENCE [LARGE SCALE GENOMIC DNA]</scope>
    <source>
        <strain evidence="1 2">Fl1</strain>
    </source>
</reference>
<evidence type="ECO:0000313" key="2">
    <source>
        <dbReference type="Proteomes" id="UP000594364"/>
    </source>
</evidence>
<evidence type="ECO:0000313" key="1">
    <source>
        <dbReference type="EMBL" id="QPG95184.1"/>
    </source>
</evidence>
<proteinExistence type="predicted"/>
<sequence length="80" mass="8843">MSDPGHPMGLWLWLELPVSHMLSNIYGLASKQPHHLPHHELQKLFAADEAGIQVDSYDGKVSTKDLKRGYQSLVGTPAVP</sequence>
<name>A0A7S9KMS5_EPIFF</name>